<accession>A0A5M3WEB6</accession>
<sequence>MSITVIASGTQSATLTTEHDLATDTASHVYVLGVDTGAMALADILEVRVYTKMLSGGTERLAYSATFSHVQGEPQKYSPPIVANISIRVSLLQSAGTGRSYPWALLALS</sequence>
<dbReference type="AlphaFoldDB" id="A0A5M3WEB6"/>
<evidence type="ECO:0000313" key="2">
    <source>
        <dbReference type="Proteomes" id="UP000331127"/>
    </source>
</evidence>
<dbReference type="EMBL" id="BLAE01000006">
    <property type="protein sequence ID" value="GES07407.1"/>
    <property type="molecule type" value="Genomic_DNA"/>
</dbReference>
<dbReference type="Proteomes" id="UP000331127">
    <property type="component" value="Unassembled WGS sequence"/>
</dbReference>
<organism evidence="1 2">
    <name type="scientific">Acrocarpospora macrocephala</name>
    <dbReference type="NCBI Taxonomy" id="150177"/>
    <lineage>
        <taxon>Bacteria</taxon>
        <taxon>Bacillati</taxon>
        <taxon>Actinomycetota</taxon>
        <taxon>Actinomycetes</taxon>
        <taxon>Streptosporangiales</taxon>
        <taxon>Streptosporangiaceae</taxon>
        <taxon>Acrocarpospora</taxon>
    </lineage>
</organism>
<protein>
    <submittedName>
        <fullName evidence="1">Uncharacterized protein</fullName>
    </submittedName>
</protein>
<proteinExistence type="predicted"/>
<dbReference type="OrthoDB" id="9429541at2"/>
<dbReference type="RefSeq" id="WP_155353117.1">
    <property type="nucleotide sequence ID" value="NZ_BAAAHL010000012.1"/>
</dbReference>
<comment type="caution">
    <text evidence="1">The sequence shown here is derived from an EMBL/GenBank/DDBJ whole genome shotgun (WGS) entry which is preliminary data.</text>
</comment>
<evidence type="ECO:0000313" key="1">
    <source>
        <dbReference type="EMBL" id="GES07407.1"/>
    </source>
</evidence>
<keyword evidence="2" id="KW-1185">Reference proteome</keyword>
<reference evidence="1 2" key="1">
    <citation type="submission" date="2019-10" db="EMBL/GenBank/DDBJ databases">
        <title>Whole genome shotgun sequence of Acrocarpospora macrocephala NBRC 16266.</title>
        <authorList>
            <person name="Ichikawa N."/>
            <person name="Kimura A."/>
            <person name="Kitahashi Y."/>
            <person name="Komaki H."/>
            <person name="Oguchi A."/>
        </authorList>
    </citation>
    <scope>NUCLEOTIDE SEQUENCE [LARGE SCALE GENOMIC DNA]</scope>
    <source>
        <strain evidence="1 2">NBRC 16266</strain>
    </source>
</reference>
<name>A0A5M3WEB6_9ACTN</name>
<gene>
    <name evidence="1" type="ORF">Amac_010020</name>
</gene>